<evidence type="ECO:0000313" key="7">
    <source>
        <dbReference type="EMBL" id="CAB4600256.1"/>
    </source>
</evidence>
<dbReference type="InterPro" id="IPR044135">
    <property type="entry name" value="Met-tRNA-FMT_C"/>
</dbReference>
<feature type="domain" description="Formyl transferase C-terminal" evidence="6">
    <location>
        <begin position="198"/>
        <end position="292"/>
    </location>
</feature>
<evidence type="ECO:0000256" key="4">
    <source>
        <dbReference type="ARBA" id="ARBA00022917"/>
    </source>
</evidence>
<keyword evidence="3" id="KW-0808">Transferase</keyword>
<dbReference type="AlphaFoldDB" id="A0A6J6GG30"/>
<name>A0A6J6GG30_9ZZZZ</name>
<sequence length="301" mass="32393">MKIAVAASPDVAIPTLEYLLTCEHELVLIISRPDSQVGRGRELTPTAVSSWAKSHGIELYCPNKAADFDDRLKQIDLVITIGYGVLLPEYILDQPKYGFINLHFSLLPKLRGAAPAQRAIIDGLSETGITVFQLDAGMDTGPIYTQTRFSIKANMTAGELLSELAVLGPAAIEKTLISIQNGIKPSPQNHDHATSAPKLTKAEAQITWSASADEIINRILGFAPNPGATTRFRGEILRINRAIKSELRLPVAQLSFLSGKVLVGSATEAIELLEVTPAGRKAMSASAWANGARFAEGEILE</sequence>
<evidence type="ECO:0000259" key="6">
    <source>
        <dbReference type="Pfam" id="PF02911"/>
    </source>
</evidence>
<dbReference type="Pfam" id="PF02911">
    <property type="entry name" value="Formyl_trans_C"/>
    <property type="match status" value="1"/>
</dbReference>
<dbReference type="InterPro" id="IPR002376">
    <property type="entry name" value="Formyl_transf_N"/>
</dbReference>
<gene>
    <name evidence="7" type="ORF">UFOPK1852_00004</name>
</gene>
<dbReference type="CDD" id="cd08704">
    <property type="entry name" value="Met_tRNA_FMT_C"/>
    <property type="match status" value="1"/>
</dbReference>
<dbReference type="PANTHER" id="PTHR11138:SF5">
    <property type="entry name" value="METHIONYL-TRNA FORMYLTRANSFERASE, MITOCHONDRIAL"/>
    <property type="match status" value="1"/>
</dbReference>
<dbReference type="SUPFAM" id="SSF50486">
    <property type="entry name" value="FMT C-terminal domain-like"/>
    <property type="match status" value="1"/>
</dbReference>
<dbReference type="InterPro" id="IPR005793">
    <property type="entry name" value="Formyl_trans_C"/>
</dbReference>
<dbReference type="SUPFAM" id="SSF53328">
    <property type="entry name" value="Formyltransferase"/>
    <property type="match status" value="1"/>
</dbReference>
<dbReference type="InterPro" id="IPR036477">
    <property type="entry name" value="Formyl_transf_N_sf"/>
</dbReference>
<proteinExistence type="inferred from homology"/>
<accession>A0A6J6GG30</accession>
<protein>
    <recommendedName>
        <fullName evidence="2">methionyl-tRNA formyltransferase</fullName>
        <ecNumber evidence="2">2.1.2.9</ecNumber>
    </recommendedName>
</protein>
<dbReference type="GO" id="GO:0004479">
    <property type="term" value="F:methionyl-tRNA formyltransferase activity"/>
    <property type="evidence" value="ECO:0007669"/>
    <property type="project" value="UniProtKB-EC"/>
</dbReference>
<evidence type="ECO:0000256" key="2">
    <source>
        <dbReference type="ARBA" id="ARBA00012261"/>
    </source>
</evidence>
<organism evidence="7">
    <name type="scientific">freshwater metagenome</name>
    <dbReference type="NCBI Taxonomy" id="449393"/>
    <lineage>
        <taxon>unclassified sequences</taxon>
        <taxon>metagenomes</taxon>
        <taxon>ecological metagenomes</taxon>
    </lineage>
</organism>
<dbReference type="HAMAP" id="MF_00182">
    <property type="entry name" value="Formyl_trans"/>
    <property type="match status" value="1"/>
</dbReference>
<comment type="similarity">
    <text evidence="1">Belongs to the Fmt family.</text>
</comment>
<dbReference type="InterPro" id="IPR005794">
    <property type="entry name" value="Fmt"/>
</dbReference>
<evidence type="ECO:0000256" key="3">
    <source>
        <dbReference type="ARBA" id="ARBA00022679"/>
    </source>
</evidence>
<dbReference type="EMBL" id="CAEZUS010000001">
    <property type="protein sequence ID" value="CAB4600256.1"/>
    <property type="molecule type" value="Genomic_DNA"/>
</dbReference>
<feature type="domain" description="Formyl transferase N-terminal" evidence="5">
    <location>
        <begin position="3"/>
        <end position="172"/>
    </location>
</feature>
<dbReference type="Pfam" id="PF00551">
    <property type="entry name" value="Formyl_trans_N"/>
    <property type="match status" value="1"/>
</dbReference>
<dbReference type="InterPro" id="IPR011034">
    <property type="entry name" value="Formyl_transferase-like_C_sf"/>
</dbReference>
<reference evidence="7" key="1">
    <citation type="submission" date="2020-05" db="EMBL/GenBank/DDBJ databases">
        <authorList>
            <person name="Chiriac C."/>
            <person name="Salcher M."/>
            <person name="Ghai R."/>
            <person name="Kavagutti S V."/>
        </authorList>
    </citation>
    <scope>NUCLEOTIDE SEQUENCE</scope>
</reference>
<dbReference type="InterPro" id="IPR041711">
    <property type="entry name" value="Met-tRNA-FMT_N"/>
</dbReference>
<evidence type="ECO:0000256" key="1">
    <source>
        <dbReference type="ARBA" id="ARBA00010699"/>
    </source>
</evidence>
<dbReference type="EC" id="2.1.2.9" evidence="2"/>
<keyword evidence="4" id="KW-0648">Protein biosynthesis</keyword>
<evidence type="ECO:0000259" key="5">
    <source>
        <dbReference type="Pfam" id="PF00551"/>
    </source>
</evidence>
<dbReference type="CDD" id="cd08646">
    <property type="entry name" value="FMT_core_Met-tRNA-FMT_N"/>
    <property type="match status" value="1"/>
</dbReference>
<dbReference type="PANTHER" id="PTHR11138">
    <property type="entry name" value="METHIONYL-TRNA FORMYLTRANSFERASE"/>
    <property type="match status" value="1"/>
</dbReference>
<dbReference type="GO" id="GO:0005829">
    <property type="term" value="C:cytosol"/>
    <property type="evidence" value="ECO:0007669"/>
    <property type="project" value="TreeGrafter"/>
</dbReference>
<dbReference type="Gene3D" id="3.40.50.12230">
    <property type="match status" value="1"/>
</dbReference>